<evidence type="ECO:0000313" key="2">
    <source>
        <dbReference type="EMBL" id="MDN5211795.1"/>
    </source>
</evidence>
<evidence type="ECO:0000313" key="3">
    <source>
        <dbReference type="Proteomes" id="UP001172083"/>
    </source>
</evidence>
<protein>
    <recommendedName>
        <fullName evidence="4">Phage protein</fullName>
    </recommendedName>
</protein>
<keyword evidence="3" id="KW-1185">Reference proteome</keyword>
<dbReference type="Proteomes" id="UP001172083">
    <property type="component" value="Unassembled WGS sequence"/>
</dbReference>
<evidence type="ECO:0008006" key="4">
    <source>
        <dbReference type="Google" id="ProtNLM"/>
    </source>
</evidence>
<accession>A0ABT8L215</accession>
<keyword evidence="1" id="KW-0175">Coiled coil</keyword>
<feature type="coiled-coil region" evidence="1">
    <location>
        <begin position="82"/>
        <end position="116"/>
    </location>
</feature>
<sequence>MSTKSEIVRQRIDESMIPMVRVAEKINVPVRTLYWKFNHDKLDWDIILKIGKAIFYDFRKDFPELKKLMQEPVGPYNSQKTKEELARELDELKDELLKAYRIINELRAENKRLSDQNGAGHSDNGNN</sequence>
<dbReference type="RefSeq" id="WP_346757123.1">
    <property type="nucleotide sequence ID" value="NZ_JAUJEB010000001.1"/>
</dbReference>
<organism evidence="2 3">
    <name type="scientific">Agaribacillus aureus</name>
    <dbReference type="NCBI Taxonomy" id="3051825"/>
    <lineage>
        <taxon>Bacteria</taxon>
        <taxon>Pseudomonadati</taxon>
        <taxon>Bacteroidota</taxon>
        <taxon>Cytophagia</taxon>
        <taxon>Cytophagales</taxon>
        <taxon>Splendidivirgaceae</taxon>
        <taxon>Agaribacillus</taxon>
    </lineage>
</organism>
<comment type="caution">
    <text evidence="2">The sequence shown here is derived from an EMBL/GenBank/DDBJ whole genome shotgun (WGS) entry which is preliminary data.</text>
</comment>
<gene>
    <name evidence="2" type="ORF">QQ020_07025</name>
</gene>
<name>A0ABT8L215_9BACT</name>
<proteinExistence type="predicted"/>
<dbReference type="EMBL" id="JAUJEB010000001">
    <property type="protein sequence ID" value="MDN5211795.1"/>
    <property type="molecule type" value="Genomic_DNA"/>
</dbReference>
<reference evidence="2" key="1">
    <citation type="submission" date="2023-06" db="EMBL/GenBank/DDBJ databases">
        <title>Genomic of Agaribacillus aureum.</title>
        <authorList>
            <person name="Wang G."/>
        </authorList>
    </citation>
    <scope>NUCLEOTIDE SEQUENCE</scope>
    <source>
        <strain evidence="2">BMA12</strain>
    </source>
</reference>
<evidence type="ECO:0000256" key="1">
    <source>
        <dbReference type="SAM" id="Coils"/>
    </source>
</evidence>